<accession>A0AAD4T7I3</accession>
<dbReference type="Proteomes" id="UP001202328">
    <property type="component" value="Unassembled WGS sequence"/>
</dbReference>
<protein>
    <submittedName>
        <fullName evidence="1">Uncharacterized protein</fullName>
    </submittedName>
</protein>
<keyword evidence="2" id="KW-1185">Reference proteome</keyword>
<reference evidence="1" key="1">
    <citation type="submission" date="2022-04" db="EMBL/GenBank/DDBJ databases">
        <title>A functionally conserved STORR gene fusion in Papaver species that diverged 16.8 million years ago.</title>
        <authorList>
            <person name="Catania T."/>
        </authorList>
    </citation>
    <scope>NUCLEOTIDE SEQUENCE</scope>
    <source>
        <strain evidence="1">S-188037</strain>
    </source>
</reference>
<comment type="caution">
    <text evidence="1">The sequence shown here is derived from an EMBL/GenBank/DDBJ whole genome shotgun (WGS) entry which is preliminary data.</text>
</comment>
<name>A0AAD4T7I3_9MAGN</name>
<dbReference type="AlphaFoldDB" id="A0AAD4T7I3"/>
<proteinExistence type="predicted"/>
<evidence type="ECO:0000313" key="1">
    <source>
        <dbReference type="EMBL" id="KAI3940752.1"/>
    </source>
</evidence>
<organism evidence="1 2">
    <name type="scientific">Papaver atlanticum</name>
    <dbReference type="NCBI Taxonomy" id="357466"/>
    <lineage>
        <taxon>Eukaryota</taxon>
        <taxon>Viridiplantae</taxon>
        <taxon>Streptophyta</taxon>
        <taxon>Embryophyta</taxon>
        <taxon>Tracheophyta</taxon>
        <taxon>Spermatophyta</taxon>
        <taxon>Magnoliopsida</taxon>
        <taxon>Ranunculales</taxon>
        <taxon>Papaveraceae</taxon>
        <taxon>Papaveroideae</taxon>
        <taxon>Papaver</taxon>
    </lineage>
</organism>
<evidence type="ECO:0000313" key="2">
    <source>
        <dbReference type="Proteomes" id="UP001202328"/>
    </source>
</evidence>
<sequence>VAERVKELEVKLAAVMQELEQKRADMHHMVNVNTSLQDGIAGAFEHPLGE</sequence>
<dbReference type="EMBL" id="JAJJMB010005117">
    <property type="protein sequence ID" value="KAI3940752.1"/>
    <property type="molecule type" value="Genomic_DNA"/>
</dbReference>
<gene>
    <name evidence="1" type="ORF">MKW98_030071</name>
</gene>
<feature type="non-terminal residue" evidence="1">
    <location>
        <position position="1"/>
    </location>
</feature>